<reference evidence="2 3" key="1">
    <citation type="submission" date="2018-08" db="EMBL/GenBank/DDBJ databases">
        <title>A genome reference for cultivated species of the human gut microbiota.</title>
        <authorList>
            <person name="Zou Y."/>
            <person name="Xue W."/>
            <person name="Luo G."/>
        </authorList>
    </citation>
    <scope>NUCLEOTIDE SEQUENCE [LARGE SCALE GENOMIC DNA]</scope>
    <source>
        <strain evidence="2 3">AF14-32</strain>
    </source>
</reference>
<dbReference type="Gene3D" id="1.10.1200.10">
    <property type="entry name" value="ACP-like"/>
    <property type="match status" value="1"/>
</dbReference>
<name>A0A412XTX1_9BACE</name>
<gene>
    <name evidence="2" type="ORF">DWW10_21810</name>
</gene>
<organism evidence="2 3">
    <name type="scientific">Bacteroides intestinalis</name>
    <dbReference type="NCBI Taxonomy" id="329854"/>
    <lineage>
        <taxon>Bacteria</taxon>
        <taxon>Pseudomonadati</taxon>
        <taxon>Bacteroidota</taxon>
        <taxon>Bacteroidia</taxon>
        <taxon>Bacteroidales</taxon>
        <taxon>Bacteroidaceae</taxon>
        <taxon>Bacteroides</taxon>
    </lineage>
</organism>
<proteinExistence type="predicted"/>
<dbReference type="SUPFAM" id="SSF47336">
    <property type="entry name" value="ACP-like"/>
    <property type="match status" value="1"/>
</dbReference>
<dbReference type="PROSITE" id="PS50075">
    <property type="entry name" value="CARRIER"/>
    <property type="match status" value="1"/>
</dbReference>
<dbReference type="AlphaFoldDB" id="A0A412XTX1"/>
<evidence type="ECO:0000313" key="3">
    <source>
        <dbReference type="Proteomes" id="UP000283850"/>
    </source>
</evidence>
<evidence type="ECO:0000259" key="1">
    <source>
        <dbReference type="PROSITE" id="PS50075"/>
    </source>
</evidence>
<accession>A0A412XTX1</accession>
<dbReference type="InterPro" id="IPR036736">
    <property type="entry name" value="ACP-like_sf"/>
</dbReference>
<dbReference type="EMBL" id="QRZF01000022">
    <property type="protein sequence ID" value="RGV48597.1"/>
    <property type="molecule type" value="Genomic_DNA"/>
</dbReference>
<feature type="domain" description="Carrier" evidence="1">
    <location>
        <begin position="1"/>
        <end position="77"/>
    </location>
</feature>
<evidence type="ECO:0000313" key="2">
    <source>
        <dbReference type="EMBL" id="RGV48597.1"/>
    </source>
</evidence>
<sequence length="77" mass="8957">MEINEFIKDFADQFDETELEEFKPETDYRESLEEWSSLTGLAILNMIDKKYGIKLTNSEIKATDTIQSLYDLVASKL</sequence>
<comment type="caution">
    <text evidence="2">The sequence shown here is derived from an EMBL/GenBank/DDBJ whole genome shotgun (WGS) entry which is preliminary data.</text>
</comment>
<protein>
    <submittedName>
        <fullName evidence="2">Acyl carrier protein</fullName>
    </submittedName>
</protein>
<dbReference type="InterPro" id="IPR009081">
    <property type="entry name" value="PP-bd_ACP"/>
</dbReference>
<dbReference type="RefSeq" id="WP_022394465.1">
    <property type="nucleotide sequence ID" value="NZ_QRZF01000022.1"/>
</dbReference>
<dbReference type="Proteomes" id="UP000283850">
    <property type="component" value="Unassembled WGS sequence"/>
</dbReference>